<reference evidence="3" key="2">
    <citation type="submission" date="2020-02" db="EMBL/GenBank/DDBJ databases">
        <authorList>
            <person name="Gilchrist C.L.M."/>
            <person name="Chooi Y.-H."/>
        </authorList>
    </citation>
    <scope>NUCLEOTIDE SEQUENCE</scope>
    <source>
        <strain evidence="3">MST-FP2251</strain>
    </source>
</reference>
<evidence type="ECO:0000313" key="3">
    <source>
        <dbReference type="EMBL" id="KAF9889229.1"/>
    </source>
</evidence>
<reference evidence="3" key="1">
    <citation type="journal article" date="2019" name="Beilstein J. Org. Chem.">
        <title>Nanangenines: drimane sesquiterpenoids as the dominant metabolite cohort of a novel Australian fungus, Aspergillus nanangensis.</title>
        <authorList>
            <person name="Lacey H.J."/>
            <person name="Gilchrist C.L.M."/>
            <person name="Crombie A."/>
            <person name="Kalaitzis J.A."/>
            <person name="Vuong D."/>
            <person name="Rutledge P.J."/>
            <person name="Turner P."/>
            <person name="Pitt J.I."/>
            <person name="Lacey E."/>
            <person name="Chooi Y.H."/>
            <person name="Piggott A.M."/>
        </authorList>
    </citation>
    <scope>NUCLEOTIDE SEQUENCE</scope>
    <source>
        <strain evidence="3">MST-FP2251</strain>
    </source>
</reference>
<feature type="domain" description="Nudix hydrolase" evidence="2">
    <location>
        <begin position="2"/>
        <end position="133"/>
    </location>
</feature>
<keyword evidence="4" id="KW-1185">Reference proteome</keyword>
<protein>
    <submittedName>
        <fullName evidence="3">Subunit of tubulin prefoldin</fullName>
    </submittedName>
</protein>
<name>A0AAD4GT69_ASPNN</name>
<dbReference type="GO" id="GO:0005829">
    <property type="term" value="C:cytosol"/>
    <property type="evidence" value="ECO:0007669"/>
    <property type="project" value="TreeGrafter"/>
</dbReference>
<dbReference type="InterPro" id="IPR020476">
    <property type="entry name" value="Nudix_hydrolase"/>
</dbReference>
<dbReference type="PROSITE" id="PS51462">
    <property type="entry name" value="NUDIX"/>
    <property type="match status" value="1"/>
</dbReference>
<dbReference type="Gene3D" id="3.90.79.10">
    <property type="entry name" value="Nucleoside Triphosphate Pyrophosphohydrolase"/>
    <property type="match status" value="1"/>
</dbReference>
<sequence length="321" mass="35253">MNPRLGVGVFVFNNRGQFILGKRQGSHGSGTWALPGGHLEFGESFEDCGSREVLEETDLTVHNMHYLTATNDVMEAENKHYVTIFVGCHLTDEPKQPQIMEPEKCAEWQWVSLEEVRSDVEAHLAAEQAGTLDDFEGRRMIRSTITKMPPPDAPASEAPPGSVNINSLSVPQLRSLQTRLSSELEHLTTSHTKLRAAQSRFRDCIRSINEGVIGSEKKGTSGKEDILVPLTSSLYVRGKLTDREKVLVDVGTGFYVEKGQTPAKAIAFYEDKVKGLETNLTELEKIVQTKSGQQRLFEDALRQKLLSENAPSSSAAGAGGG</sequence>
<dbReference type="GO" id="GO:0035539">
    <property type="term" value="F:8-oxo-7,8-dihydrodeoxyguanosine triphosphate pyrophosphatase activity"/>
    <property type="evidence" value="ECO:0007669"/>
    <property type="project" value="TreeGrafter"/>
</dbReference>
<dbReference type="CDD" id="cd23157">
    <property type="entry name" value="Prefoldin_5"/>
    <property type="match status" value="1"/>
</dbReference>
<organism evidence="3 4">
    <name type="scientific">Aspergillus nanangensis</name>
    <dbReference type="NCBI Taxonomy" id="2582783"/>
    <lineage>
        <taxon>Eukaryota</taxon>
        <taxon>Fungi</taxon>
        <taxon>Dikarya</taxon>
        <taxon>Ascomycota</taxon>
        <taxon>Pezizomycotina</taxon>
        <taxon>Eurotiomycetes</taxon>
        <taxon>Eurotiomycetidae</taxon>
        <taxon>Eurotiales</taxon>
        <taxon>Aspergillaceae</taxon>
        <taxon>Aspergillus</taxon>
        <taxon>Aspergillus subgen. Circumdati</taxon>
    </lineage>
</organism>
<dbReference type="FunFam" id="3.90.79.10:FF:000060">
    <property type="entry name" value="Nudix hydrolase 1"/>
    <property type="match status" value="1"/>
</dbReference>
<dbReference type="PRINTS" id="PR00502">
    <property type="entry name" value="NUDIXFAMILY"/>
</dbReference>
<dbReference type="SUPFAM" id="SSF46579">
    <property type="entry name" value="Prefoldin"/>
    <property type="match status" value="1"/>
</dbReference>
<keyword evidence="1" id="KW-0378">Hydrolase</keyword>
<dbReference type="SUPFAM" id="SSF55811">
    <property type="entry name" value="Nudix"/>
    <property type="match status" value="1"/>
</dbReference>
<dbReference type="InterPro" id="IPR004127">
    <property type="entry name" value="Prefoldin_subunit_alpha"/>
</dbReference>
<dbReference type="InterPro" id="IPR000086">
    <property type="entry name" value="NUDIX_hydrolase_dom"/>
</dbReference>
<dbReference type="Pfam" id="PF00293">
    <property type="entry name" value="NUDIX"/>
    <property type="match status" value="1"/>
</dbReference>
<gene>
    <name evidence="3" type="primary">GIM5</name>
    <name evidence="3" type="ORF">FE257_007542</name>
</gene>
<dbReference type="Pfam" id="PF02996">
    <property type="entry name" value="Prefoldin"/>
    <property type="match status" value="1"/>
</dbReference>
<dbReference type="PANTHER" id="PTHR16099:SF5">
    <property type="entry name" value="NUCLEOTIDE TRIPHOSPHATE DIPHOSPHATASE NUDT15"/>
    <property type="match status" value="1"/>
</dbReference>
<dbReference type="Proteomes" id="UP001194746">
    <property type="component" value="Unassembled WGS sequence"/>
</dbReference>
<proteinExistence type="predicted"/>
<accession>A0AAD4GT69</accession>
<dbReference type="Gene3D" id="1.10.287.370">
    <property type="match status" value="1"/>
</dbReference>
<evidence type="ECO:0000313" key="4">
    <source>
        <dbReference type="Proteomes" id="UP001194746"/>
    </source>
</evidence>
<dbReference type="InterPro" id="IPR009053">
    <property type="entry name" value="Prefoldin"/>
</dbReference>
<dbReference type="CDD" id="cd04678">
    <property type="entry name" value="NUDIX_MTH2_Nudt15"/>
    <property type="match status" value="1"/>
</dbReference>
<dbReference type="PANTHER" id="PTHR16099">
    <property type="entry name" value="8-OXO-DGTP DIPHOSPHATES NUDT15"/>
    <property type="match status" value="1"/>
</dbReference>
<evidence type="ECO:0000256" key="1">
    <source>
        <dbReference type="ARBA" id="ARBA00022801"/>
    </source>
</evidence>
<dbReference type="EMBL" id="VCAU01000038">
    <property type="protein sequence ID" value="KAF9889229.1"/>
    <property type="molecule type" value="Genomic_DNA"/>
</dbReference>
<dbReference type="GO" id="GO:0006203">
    <property type="term" value="P:dGTP catabolic process"/>
    <property type="evidence" value="ECO:0007669"/>
    <property type="project" value="TreeGrafter"/>
</dbReference>
<comment type="caution">
    <text evidence="3">The sequence shown here is derived from an EMBL/GenBank/DDBJ whole genome shotgun (WGS) entry which is preliminary data.</text>
</comment>
<evidence type="ECO:0000259" key="2">
    <source>
        <dbReference type="PROSITE" id="PS51462"/>
    </source>
</evidence>
<dbReference type="NCBIfam" id="TIGR00293">
    <property type="entry name" value="prefoldin subunit alpha"/>
    <property type="match status" value="1"/>
</dbReference>
<dbReference type="AlphaFoldDB" id="A0AAD4GT69"/>
<dbReference type="InterPro" id="IPR015797">
    <property type="entry name" value="NUDIX_hydrolase-like_dom_sf"/>
</dbReference>